<keyword evidence="3" id="KW-1185">Reference proteome</keyword>
<evidence type="ECO:0000313" key="3">
    <source>
        <dbReference type="Proteomes" id="UP001233172"/>
    </source>
</evidence>
<evidence type="ECO:0000256" key="1">
    <source>
        <dbReference type="SAM" id="MobiDB-lite"/>
    </source>
</evidence>
<protein>
    <submittedName>
        <fullName evidence="2">Uncharacterized protein</fullName>
    </submittedName>
</protein>
<accession>A0AAD8F4Y5</accession>
<organism evidence="2 3">
    <name type="scientific">Biomphalaria pfeifferi</name>
    <name type="common">Bloodfluke planorb</name>
    <name type="synonym">Freshwater snail</name>
    <dbReference type="NCBI Taxonomy" id="112525"/>
    <lineage>
        <taxon>Eukaryota</taxon>
        <taxon>Metazoa</taxon>
        <taxon>Spiralia</taxon>
        <taxon>Lophotrochozoa</taxon>
        <taxon>Mollusca</taxon>
        <taxon>Gastropoda</taxon>
        <taxon>Heterobranchia</taxon>
        <taxon>Euthyneura</taxon>
        <taxon>Panpulmonata</taxon>
        <taxon>Hygrophila</taxon>
        <taxon>Lymnaeoidea</taxon>
        <taxon>Planorbidae</taxon>
        <taxon>Biomphalaria</taxon>
    </lineage>
</organism>
<proteinExistence type="predicted"/>
<dbReference type="AlphaFoldDB" id="A0AAD8F4Y5"/>
<dbReference type="EMBL" id="JASAOG010000099">
    <property type="protein sequence ID" value="KAK0051902.1"/>
    <property type="molecule type" value="Genomic_DNA"/>
</dbReference>
<reference evidence="2" key="2">
    <citation type="submission" date="2023-04" db="EMBL/GenBank/DDBJ databases">
        <authorList>
            <person name="Bu L."/>
            <person name="Lu L."/>
            <person name="Laidemitt M.R."/>
            <person name="Zhang S.M."/>
            <person name="Mutuku M."/>
            <person name="Mkoji G."/>
            <person name="Steinauer M."/>
            <person name="Loker E.S."/>
        </authorList>
    </citation>
    <scope>NUCLEOTIDE SEQUENCE</scope>
    <source>
        <strain evidence="2">KasaAsao</strain>
        <tissue evidence="2">Whole Snail</tissue>
    </source>
</reference>
<sequence length="73" mass="7920">MSKDIFFCFTQWSSYVLAGQSGLGPRAGVDAVDHTGGCVVSVRGHKRTKELPNRSPPYQQPCGPDTSLACDQY</sequence>
<evidence type="ECO:0000313" key="2">
    <source>
        <dbReference type="EMBL" id="KAK0051902.1"/>
    </source>
</evidence>
<name>A0AAD8F4Y5_BIOPF</name>
<gene>
    <name evidence="2" type="ORF">Bpfe_018672</name>
</gene>
<reference evidence="2" key="1">
    <citation type="journal article" date="2023" name="PLoS Negl. Trop. Dis.">
        <title>A genome sequence for Biomphalaria pfeifferi, the major vector snail for the human-infecting parasite Schistosoma mansoni.</title>
        <authorList>
            <person name="Bu L."/>
            <person name="Lu L."/>
            <person name="Laidemitt M.R."/>
            <person name="Zhang S.M."/>
            <person name="Mutuku M."/>
            <person name="Mkoji G."/>
            <person name="Steinauer M."/>
            <person name="Loker E.S."/>
        </authorList>
    </citation>
    <scope>NUCLEOTIDE SEQUENCE</scope>
    <source>
        <strain evidence="2">KasaAsao</strain>
    </source>
</reference>
<comment type="caution">
    <text evidence="2">The sequence shown here is derived from an EMBL/GenBank/DDBJ whole genome shotgun (WGS) entry which is preliminary data.</text>
</comment>
<dbReference type="Proteomes" id="UP001233172">
    <property type="component" value="Unassembled WGS sequence"/>
</dbReference>
<feature type="region of interest" description="Disordered" evidence="1">
    <location>
        <begin position="46"/>
        <end position="73"/>
    </location>
</feature>